<evidence type="ECO:0000313" key="1">
    <source>
        <dbReference type="EMBL" id="MBD2571350.1"/>
    </source>
</evidence>
<protein>
    <submittedName>
        <fullName evidence="1">Uncharacterized protein</fullName>
    </submittedName>
</protein>
<keyword evidence="2" id="KW-1185">Reference proteome</keyword>
<accession>A0ABR8FNL2</accession>
<sequence length="90" mass="10176">MTLSLTPVNFPSDGRMIILPGDPGWDWTLTQPPPNWKEMAAKDPDGFAFVFEPESGTMRVANSTDLEEYLYGGEYDERLEEIGMTDEWDG</sequence>
<organism evidence="1 2">
    <name type="scientific">Anabaena lutea FACHB-196</name>
    <dbReference type="NCBI Taxonomy" id="2692881"/>
    <lineage>
        <taxon>Bacteria</taxon>
        <taxon>Bacillati</taxon>
        <taxon>Cyanobacteriota</taxon>
        <taxon>Cyanophyceae</taxon>
        <taxon>Nostocales</taxon>
        <taxon>Nostocaceae</taxon>
        <taxon>Anabaena</taxon>
    </lineage>
</organism>
<gene>
    <name evidence="1" type="ORF">H6G59_26425</name>
</gene>
<reference evidence="1 2" key="1">
    <citation type="journal article" date="2020" name="ISME J.">
        <title>Comparative genomics reveals insights into cyanobacterial evolution and habitat adaptation.</title>
        <authorList>
            <person name="Chen M.Y."/>
            <person name="Teng W.K."/>
            <person name="Zhao L."/>
            <person name="Hu C.X."/>
            <person name="Zhou Y.K."/>
            <person name="Han B.P."/>
            <person name="Song L.R."/>
            <person name="Shu W.S."/>
        </authorList>
    </citation>
    <scope>NUCLEOTIDE SEQUENCE [LARGE SCALE GENOMIC DNA]</scope>
    <source>
        <strain evidence="1 2">FACHB-196</strain>
    </source>
</reference>
<dbReference type="EMBL" id="JACJST010000050">
    <property type="protein sequence ID" value="MBD2571350.1"/>
    <property type="molecule type" value="Genomic_DNA"/>
</dbReference>
<proteinExistence type="predicted"/>
<evidence type="ECO:0000313" key="2">
    <source>
        <dbReference type="Proteomes" id="UP000640531"/>
    </source>
</evidence>
<name>A0ABR8FNL2_9NOST</name>
<dbReference type="RefSeq" id="WP_190720982.1">
    <property type="nucleotide sequence ID" value="NZ_JACJST010000050.1"/>
</dbReference>
<dbReference type="Proteomes" id="UP000640531">
    <property type="component" value="Unassembled WGS sequence"/>
</dbReference>
<comment type="caution">
    <text evidence="1">The sequence shown here is derived from an EMBL/GenBank/DDBJ whole genome shotgun (WGS) entry which is preliminary data.</text>
</comment>